<dbReference type="PANTHER" id="PTHR28014:SF1">
    <property type="entry name" value="NEGATIVE REGULATOR OF RAS-CAMP PATHWAY"/>
    <property type="match status" value="1"/>
</dbReference>
<dbReference type="Proteomes" id="UP000800200">
    <property type="component" value="Unassembled WGS sequence"/>
</dbReference>
<accession>A0A6A6DDG0</accession>
<dbReference type="GO" id="GO:0000122">
    <property type="term" value="P:negative regulation of transcription by RNA polymerase II"/>
    <property type="evidence" value="ECO:0007669"/>
    <property type="project" value="TreeGrafter"/>
</dbReference>
<protein>
    <recommendedName>
        <fullName evidence="2">DUF3295 domain-containing protein</fullName>
    </recommendedName>
</protein>
<dbReference type="AlphaFoldDB" id="A0A6A6DDG0"/>
<evidence type="ECO:0000256" key="1">
    <source>
        <dbReference type="SAM" id="MobiDB-lite"/>
    </source>
</evidence>
<dbReference type="GO" id="GO:0006808">
    <property type="term" value="P:regulation of nitrogen utilization"/>
    <property type="evidence" value="ECO:0007669"/>
    <property type="project" value="TreeGrafter"/>
</dbReference>
<dbReference type="GO" id="GO:0005737">
    <property type="term" value="C:cytoplasm"/>
    <property type="evidence" value="ECO:0007669"/>
    <property type="project" value="TreeGrafter"/>
</dbReference>
<evidence type="ECO:0000313" key="4">
    <source>
        <dbReference type="Proteomes" id="UP000800200"/>
    </source>
</evidence>
<feature type="compositionally biased region" description="Polar residues" evidence="1">
    <location>
        <begin position="226"/>
        <end position="235"/>
    </location>
</feature>
<dbReference type="GO" id="GO:0031930">
    <property type="term" value="P:mitochondria-nucleus signaling pathway"/>
    <property type="evidence" value="ECO:0007669"/>
    <property type="project" value="TreeGrafter"/>
</dbReference>
<name>A0A6A6DDG0_9PEZI</name>
<dbReference type="EMBL" id="ML994687">
    <property type="protein sequence ID" value="KAF2177544.1"/>
    <property type="molecule type" value="Genomic_DNA"/>
</dbReference>
<keyword evidence="4" id="KW-1185">Reference proteome</keyword>
<feature type="domain" description="DUF3295" evidence="2">
    <location>
        <begin position="214"/>
        <end position="380"/>
    </location>
</feature>
<dbReference type="InterPro" id="IPR053043">
    <property type="entry name" value="Ras-cAMP_regulatory"/>
</dbReference>
<sequence>MTFLPCLFSSMDGETYTPGIIPPTSTTFYPPNTGAATLPFGPSSDEPLPQPNQSVYGHVIDIPNSEPLVLDPGVVGILGIKISDLMDVVHAATAFNHCYGGTNTTIVNFLYHTLPWTVRNLEELKTLPESKRREFQLIRAFGSQRGILVPRPEACIITLGTIRGLLKDVNDGKTFFEGEPGVVIRLLSFCLAVTAYLPSKGHTKNTTFMESEETNVIEEDDDQWEDNSSSGRPSSFNKKEIFRRVDLRPTLTSNRSLLTILMQEGDCERSQGSIPNSPLAVDSLEEDIGQLMRVRVTRPKPFIIPTTSNVHPLVLSPRSTRQNMLRTELTGSLHKNLLREREEKNSTVNAVNKRHQSPAMPAIHKAYFNLGFQEYHQKGW</sequence>
<organism evidence="3 4">
    <name type="scientific">Zopfia rhizophila CBS 207.26</name>
    <dbReference type="NCBI Taxonomy" id="1314779"/>
    <lineage>
        <taxon>Eukaryota</taxon>
        <taxon>Fungi</taxon>
        <taxon>Dikarya</taxon>
        <taxon>Ascomycota</taxon>
        <taxon>Pezizomycotina</taxon>
        <taxon>Dothideomycetes</taxon>
        <taxon>Dothideomycetes incertae sedis</taxon>
        <taxon>Zopfiaceae</taxon>
        <taxon>Zopfia</taxon>
    </lineage>
</organism>
<feature type="region of interest" description="Disordered" evidence="1">
    <location>
        <begin position="214"/>
        <end position="235"/>
    </location>
</feature>
<reference evidence="3" key="1">
    <citation type="journal article" date="2020" name="Stud. Mycol.">
        <title>101 Dothideomycetes genomes: a test case for predicting lifestyles and emergence of pathogens.</title>
        <authorList>
            <person name="Haridas S."/>
            <person name="Albert R."/>
            <person name="Binder M."/>
            <person name="Bloem J."/>
            <person name="Labutti K."/>
            <person name="Salamov A."/>
            <person name="Andreopoulos B."/>
            <person name="Baker S."/>
            <person name="Barry K."/>
            <person name="Bills G."/>
            <person name="Bluhm B."/>
            <person name="Cannon C."/>
            <person name="Castanera R."/>
            <person name="Culley D."/>
            <person name="Daum C."/>
            <person name="Ezra D."/>
            <person name="Gonzalez J."/>
            <person name="Henrissat B."/>
            <person name="Kuo A."/>
            <person name="Liang C."/>
            <person name="Lipzen A."/>
            <person name="Lutzoni F."/>
            <person name="Magnuson J."/>
            <person name="Mondo S."/>
            <person name="Nolan M."/>
            <person name="Ohm R."/>
            <person name="Pangilinan J."/>
            <person name="Park H.-J."/>
            <person name="Ramirez L."/>
            <person name="Alfaro M."/>
            <person name="Sun H."/>
            <person name="Tritt A."/>
            <person name="Yoshinaga Y."/>
            <person name="Zwiers L.-H."/>
            <person name="Turgeon B."/>
            <person name="Goodwin S."/>
            <person name="Spatafora J."/>
            <person name="Crous P."/>
            <person name="Grigoriev I."/>
        </authorList>
    </citation>
    <scope>NUCLEOTIDE SEQUENCE</scope>
    <source>
        <strain evidence="3">CBS 207.26</strain>
    </source>
</reference>
<proteinExistence type="predicted"/>
<evidence type="ECO:0000313" key="3">
    <source>
        <dbReference type="EMBL" id="KAF2177544.1"/>
    </source>
</evidence>
<evidence type="ECO:0000259" key="2">
    <source>
        <dbReference type="Pfam" id="PF11702"/>
    </source>
</evidence>
<dbReference type="OrthoDB" id="5054775at2759"/>
<dbReference type="Pfam" id="PF11702">
    <property type="entry name" value="DUF3295"/>
    <property type="match status" value="1"/>
</dbReference>
<gene>
    <name evidence="3" type="ORF">K469DRAFT_696580</name>
</gene>
<dbReference type="PANTHER" id="PTHR28014">
    <property type="entry name" value="NEGATIVE REGULATOR OF RAS-CAMP PATHWAY"/>
    <property type="match status" value="1"/>
</dbReference>
<dbReference type="InterPro" id="IPR021711">
    <property type="entry name" value="DUF3295"/>
</dbReference>
<feature type="compositionally biased region" description="Acidic residues" evidence="1">
    <location>
        <begin position="214"/>
        <end position="225"/>
    </location>
</feature>